<dbReference type="GO" id="GO:0007052">
    <property type="term" value="P:mitotic spindle organization"/>
    <property type="evidence" value="ECO:0007669"/>
    <property type="project" value="TreeGrafter"/>
</dbReference>
<evidence type="ECO:0000256" key="4">
    <source>
        <dbReference type="ARBA" id="ARBA00022840"/>
    </source>
</evidence>
<evidence type="ECO:0000256" key="2">
    <source>
        <dbReference type="ARBA" id="ARBA00022490"/>
    </source>
</evidence>
<proteinExistence type="inferred from homology"/>
<dbReference type="GO" id="GO:0008017">
    <property type="term" value="F:microtubule binding"/>
    <property type="evidence" value="ECO:0007669"/>
    <property type="project" value="InterPro"/>
</dbReference>
<feature type="domain" description="Kinesin motor" evidence="8">
    <location>
        <begin position="16"/>
        <end position="137"/>
    </location>
</feature>
<evidence type="ECO:0000256" key="6">
    <source>
        <dbReference type="ARBA" id="ARBA00023212"/>
    </source>
</evidence>
<evidence type="ECO:0000259" key="8">
    <source>
        <dbReference type="PROSITE" id="PS50067"/>
    </source>
</evidence>
<evidence type="ECO:0000256" key="3">
    <source>
        <dbReference type="ARBA" id="ARBA00022741"/>
    </source>
</evidence>
<dbReference type="GO" id="GO:0007018">
    <property type="term" value="P:microtubule-based movement"/>
    <property type="evidence" value="ECO:0007669"/>
    <property type="project" value="InterPro"/>
</dbReference>
<dbReference type="Pfam" id="PF00225">
    <property type="entry name" value="Kinesin"/>
    <property type="match status" value="1"/>
</dbReference>
<reference evidence="9" key="1">
    <citation type="submission" date="2025-08" db="UniProtKB">
        <authorList>
            <consortium name="Ensembl"/>
        </authorList>
    </citation>
    <scope>IDENTIFICATION</scope>
</reference>
<dbReference type="GO" id="GO:0051231">
    <property type="term" value="P:spindle elongation"/>
    <property type="evidence" value="ECO:0007669"/>
    <property type="project" value="TreeGrafter"/>
</dbReference>
<evidence type="ECO:0000256" key="5">
    <source>
        <dbReference type="ARBA" id="ARBA00023054"/>
    </source>
</evidence>
<dbReference type="OMA" id="RPPLNEK"/>
<dbReference type="InterPro" id="IPR001752">
    <property type="entry name" value="Kinesin_motor_dom"/>
</dbReference>
<sequence>SALEASGLPGLMLLLPPRVALRCHPLVPKEMAEGCQIYLSFVPRQPQIILGKDKPFTYDYVFDPSTEQEEVLSISIATLIRRIFSGYNTTVLTHGQTDSRKTYSMGRTFTADQENDPTVGAILRALHPTPSLIPLKF</sequence>
<keyword evidence="6" id="KW-0206">Cytoskeleton</keyword>
<dbReference type="GO" id="GO:0005875">
    <property type="term" value="C:microtubule associated complex"/>
    <property type="evidence" value="ECO:0007669"/>
    <property type="project" value="TreeGrafter"/>
</dbReference>
<dbReference type="PROSITE" id="PS50067">
    <property type="entry name" value="KINESIN_MOTOR_2"/>
    <property type="match status" value="1"/>
</dbReference>
<evidence type="ECO:0000313" key="9">
    <source>
        <dbReference type="Ensembl" id="ENSNNAP00000001725.1"/>
    </source>
</evidence>
<dbReference type="GO" id="GO:0005524">
    <property type="term" value="F:ATP binding"/>
    <property type="evidence" value="ECO:0007669"/>
    <property type="project" value="UniProtKB-KW"/>
</dbReference>
<name>A0A8C6VB88_NAJNA</name>
<dbReference type="InterPro" id="IPR027417">
    <property type="entry name" value="P-loop_NTPase"/>
</dbReference>
<reference evidence="9" key="2">
    <citation type="submission" date="2025-09" db="UniProtKB">
        <authorList>
            <consortium name="Ensembl"/>
        </authorList>
    </citation>
    <scope>IDENTIFICATION</scope>
</reference>
<dbReference type="PANTHER" id="PTHR47969">
    <property type="entry name" value="CHROMOSOME-ASSOCIATED KINESIN KIF4A-RELATED"/>
    <property type="match status" value="1"/>
</dbReference>
<keyword evidence="10" id="KW-1185">Reference proteome</keyword>
<dbReference type="Proteomes" id="UP000694559">
    <property type="component" value="Unplaced"/>
</dbReference>
<organism evidence="9 10">
    <name type="scientific">Naja naja</name>
    <name type="common">Indian cobra</name>
    <dbReference type="NCBI Taxonomy" id="35670"/>
    <lineage>
        <taxon>Eukaryota</taxon>
        <taxon>Metazoa</taxon>
        <taxon>Chordata</taxon>
        <taxon>Craniata</taxon>
        <taxon>Vertebrata</taxon>
        <taxon>Euteleostomi</taxon>
        <taxon>Lepidosauria</taxon>
        <taxon>Squamata</taxon>
        <taxon>Bifurcata</taxon>
        <taxon>Unidentata</taxon>
        <taxon>Episquamata</taxon>
        <taxon>Toxicofera</taxon>
        <taxon>Serpentes</taxon>
        <taxon>Colubroidea</taxon>
        <taxon>Elapidae</taxon>
        <taxon>Elapinae</taxon>
        <taxon>Naja</taxon>
    </lineage>
</organism>
<comment type="subcellular location">
    <subcellularLocation>
        <location evidence="1">Cytoplasm</location>
        <location evidence="1">Cytoskeleton</location>
    </subcellularLocation>
</comment>
<keyword evidence="3" id="KW-0547">Nucleotide-binding</keyword>
<dbReference type="GO" id="GO:0003777">
    <property type="term" value="F:microtubule motor activity"/>
    <property type="evidence" value="ECO:0007669"/>
    <property type="project" value="InterPro"/>
</dbReference>
<keyword evidence="5" id="KW-0175">Coiled coil</keyword>
<dbReference type="GeneTree" id="ENSGT00940000164190"/>
<dbReference type="SUPFAM" id="SSF52540">
    <property type="entry name" value="P-loop containing nucleoside triphosphate hydrolases"/>
    <property type="match status" value="1"/>
</dbReference>
<evidence type="ECO:0000313" key="10">
    <source>
        <dbReference type="Proteomes" id="UP000694559"/>
    </source>
</evidence>
<dbReference type="PANTHER" id="PTHR47969:SF15">
    <property type="entry name" value="CHROMOSOME-ASSOCIATED KINESIN KIF4A-RELATED"/>
    <property type="match status" value="1"/>
</dbReference>
<dbReference type="AlphaFoldDB" id="A0A8C6VB88"/>
<evidence type="ECO:0000256" key="7">
    <source>
        <dbReference type="PROSITE-ProRule" id="PRU00283"/>
    </source>
</evidence>
<keyword evidence="2" id="KW-0963">Cytoplasm</keyword>
<dbReference type="Ensembl" id="ENSNNAT00000001818.1">
    <property type="protein sequence ID" value="ENSNNAP00000001725.1"/>
    <property type="gene ID" value="ENSNNAG00000001222.1"/>
</dbReference>
<accession>A0A8C6VB88</accession>
<dbReference type="OrthoDB" id="3176171at2759"/>
<protein>
    <recommendedName>
        <fullName evidence="8">Kinesin motor domain-containing protein</fullName>
    </recommendedName>
</protein>
<comment type="caution">
    <text evidence="7">Lacks conserved residue(s) required for the propagation of feature annotation.</text>
</comment>
<comment type="similarity">
    <text evidence="7">Belongs to the TRAFAC class myosin-kinesin ATPase superfamily. Kinesin family.</text>
</comment>
<keyword evidence="4" id="KW-0067">ATP-binding</keyword>
<dbReference type="InterPro" id="IPR036961">
    <property type="entry name" value="Kinesin_motor_dom_sf"/>
</dbReference>
<dbReference type="Gene3D" id="3.40.850.10">
    <property type="entry name" value="Kinesin motor domain"/>
    <property type="match status" value="1"/>
</dbReference>
<dbReference type="InterPro" id="IPR027640">
    <property type="entry name" value="Kinesin-like_fam"/>
</dbReference>
<evidence type="ECO:0000256" key="1">
    <source>
        <dbReference type="ARBA" id="ARBA00004245"/>
    </source>
</evidence>